<dbReference type="PANTHER" id="PTHR35585:SF1">
    <property type="entry name" value="HHE DOMAIN PROTEIN (AFU_ORTHOLOGUE AFUA_4G00730)"/>
    <property type="match status" value="1"/>
</dbReference>
<dbReference type="EMBL" id="JAIOIV010000049">
    <property type="protein sequence ID" value="MBZ0155824.1"/>
    <property type="molecule type" value="Genomic_DNA"/>
</dbReference>
<accession>A0A953LZN6</accession>
<dbReference type="Pfam" id="PF01814">
    <property type="entry name" value="Hemerythrin"/>
    <property type="match status" value="1"/>
</dbReference>
<dbReference type="InterPro" id="IPR012312">
    <property type="entry name" value="Hemerythrin-like"/>
</dbReference>
<evidence type="ECO:0000259" key="1">
    <source>
        <dbReference type="Pfam" id="PF01814"/>
    </source>
</evidence>
<reference evidence="2" key="1">
    <citation type="journal article" date="2021" name="bioRxiv">
        <title>Unraveling nitrogen, sulfur and carbon metabolic pathways and microbial community transcriptional responses to substrate deprivation and toxicity stresses in a bioreactor mimicking anoxic brackish coastal sediment conditions.</title>
        <authorList>
            <person name="Martins P.D."/>
            <person name="Echeveste M.J."/>
            <person name="Arshad A."/>
            <person name="Kurth J."/>
            <person name="Ouboter H."/>
            <person name="Jetten M.S.M."/>
            <person name="Welte C.U."/>
        </authorList>
    </citation>
    <scope>NUCLEOTIDE SEQUENCE</scope>
    <source>
        <strain evidence="2">MAG_39</strain>
    </source>
</reference>
<dbReference type="Gene3D" id="1.20.120.520">
    <property type="entry name" value="nmb1532 protein domain like"/>
    <property type="match status" value="1"/>
</dbReference>
<comment type="caution">
    <text evidence="2">The sequence shown here is derived from an EMBL/GenBank/DDBJ whole genome shotgun (WGS) entry which is preliminary data.</text>
</comment>
<sequence>MDILELLKKDHENMLLLFDELDRTGERARMRTVRQNKLFEQLRQELELHMLGEEEVFYAALGGDEIIRPIVRDALEEHRNARRLLAELITTQEDEKWFSTISALRDTVERHIEEEEDDLFENAEGILDGEQRNAMGNRIVEIKDRHLANMSR</sequence>
<reference evidence="2" key="2">
    <citation type="submission" date="2021-08" db="EMBL/GenBank/DDBJ databases">
        <authorList>
            <person name="Dalcin Martins P."/>
        </authorList>
    </citation>
    <scope>NUCLEOTIDE SEQUENCE</scope>
    <source>
        <strain evidence="2">MAG_39</strain>
    </source>
</reference>
<proteinExistence type="predicted"/>
<feature type="domain" description="Hemerythrin-like" evidence="1">
    <location>
        <begin position="3"/>
        <end position="121"/>
    </location>
</feature>
<dbReference type="PANTHER" id="PTHR35585">
    <property type="entry name" value="HHE DOMAIN PROTEIN (AFU_ORTHOLOGUE AFUA_4G00730)"/>
    <property type="match status" value="1"/>
</dbReference>
<gene>
    <name evidence="2" type="ORF">K8I29_06355</name>
</gene>
<organism evidence="2 3">
    <name type="scientific">Candidatus Nitrobium versatile</name>
    <dbReference type="NCBI Taxonomy" id="2884831"/>
    <lineage>
        <taxon>Bacteria</taxon>
        <taxon>Pseudomonadati</taxon>
        <taxon>Nitrospirota</taxon>
        <taxon>Nitrospiria</taxon>
        <taxon>Nitrospirales</taxon>
        <taxon>Nitrospiraceae</taxon>
        <taxon>Candidatus Nitrobium</taxon>
    </lineage>
</organism>
<name>A0A953LZN6_9BACT</name>
<protein>
    <submittedName>
        <fullName evidence="2">Hemerythrin domain-containing protein</fullName>
    </submittedName>
</protein>
<dbReference type="AlphaFoldDB" id="A0A953LZN6"/>
<evidence type="ECO:0000313" key="3">
    <source>
        <dbReference type="Proteomes" id="UP000705867"/>
    </source>
</evidence>
<dbReference type="Proteomes" id="UP000705867">
    <property type="component" value="Unassembled WGS sequence"/>
</dbReference>
<evidence type="ECO:0000313" key="2">
    <source>
        <dbReference type="EMBL" id="MBZ0155824.1"/>
    </source>
</evidence>